<gene>
    <name evidence="1" type="ORF">LTRI10_LOCUS22937</name>
</gene>
<proteinExistence type="predicted"/>
<sequence length="99" mass="10735">MFSGHRRTNKILSLQLCPSSSVVGYISDGGCCCSPSNTTLAAETLHLLPQTGHCEGIDSEDETLLTFSAKTTTLLPFPAVTTRKNLRCSEGVNRCKDDW</sequence>
<evidence type="ECO:0000313" key="2">
    <source>
        <dbReference type="Proteomes" id="UP001497516"/>
    </source>
</evidence>
<dbReference type="Proteomes" id="UP001497516">
    <property type="component" value="Chromosome 4"/>
</dbReference>
<keyword evidence="2" id="KW-1185">Reference proteome</keyword>
<dbReference type="AlphaFoldDB" id="A0AAV2E6W6"/>
<name>A0AAV2E6W6_9ROSI</name>
<reference evidence="1 2" key="1">
    <citation type="submission" date="2024-04" db="EMBL/GenBank/DDBJ databases">
        <authorList>
            <person name="Fracassetti M."/>
        </authorList>
    </citation>
    <scope>NUCLEOTIDE SEQUENCE [LARGE SCALE GENOMIC DNA]</scope>
</reference>
<accession>A0AAV2E6W6</accession>
<dbReference type="EMBL" id="OZ034817">
    <property type="protein sequence ID" value="CAL1381564.1"/>
    <property type="molecule type" value="Genomic_DNA"/>
</dbReference>
<organism evidence="1 2">
    <name type="scientific">Linum trigynum</name>
    <dbReference type="NCBI Taxonomy" id="586398"/>
    <lineage>
        <taxon>Eukaryota</taxon>
        <taxon>Viridiplantae</taxon>
        <taxon>Streptophyta</taxon>
        <taxon>Embryophyta</taxon>
        <taxon>Tracheophyta</taxon>
        <taxon>Spermatophyta</taxon>
        <taxon>Magnoliopsida</taxon>
        <taxon>eudicotyledons</taxon>
        <taxon>Gunneridae</taxon>
        <taxon>Pentapetalae</taxon>
        <taxon>rosids</taxon>
        <taxon>fabids</taxon>
        <taxon>Malpighiales</taxon>
        <taxon>Linaceae</taxon>
        <taxon>Linum</taxon>
    </lineage>
</organism>
<protein>
    <submittedName>
        <fullName evidence="1">Uncharacterized protein</fullName>
    </submittedName>
</protein>
<evidence type="ECO:0000313" key="1">
    <source>
        <dbReference type="EMBL" id="CAL1381564.1"/>
    </source>
</evidence>